<dbReference type="OrthoDB" id="10258210at2759"/>
<keyword evidence="3 4" id="KW-0687">Ribonucleoprotein</keyword>
<dbReference type="GO" id="GO:0022627">
    <property type="term" value="C:cytosolic small ribosomal subunit"/>
    <property type="evidence" value="ECO:0007669"/>
    <property type="project" value="TreeGrafter"/>
</dbReference>
<dbReference type="GeneID" id="14873788"/>
<dbReference type="InterPro" id="IPR002222">
    <property type="entry name" value="Ribosomal_uS19"/>
</dbReference>
<sequence>MAEVKKRTFKKFTYGGITLESLLDLKEDQLSKILRSNARRKIRRQTPIKHLNVIKKCRKTKAAVTEVGEKPKTVKTHCRTMLIVPEMIGSVIAVYNGKQYNQLEVKPEMVGHMTGEFSLSYKTVSHGRPGIGATHSSRFIPLK</sequence>
<evidence type="ECO:0000256" key="1">
    <source>
        <dbReference type="ARBA" id="ARBA00007345"/>
    </source>
</evidence>
<protein>
    <submittedName>
        <fullName evidence="5">40S ribosomal protein S15</fullName>
    </submittedName>
</protein>
<name>F4PTS2_CACFS</name>
<dbReference type="STRING" id="1054147.F4PTS2"/>
<evidence type="ECO:0000313" key="5">
    <source>
        <dbReference type="EMBL" id="EGG20901.1"/>
    </source>
</evidence>
<comment type="similarity">
    <text evidence="1 4">Belongs to the universal ribosomal protein uS19 family.</text>
</comment>
<dbReference type="PIRSF" id="PIRSF002144">
    <property type="entry name" value="Ribosomal_S19"/>
    <property type="match status" value="1"/>
</dbReference>
<dbReference type="EMBL" id="GL883010">
    <property type="protein sequence ID" value="EGG20901.1"/>
    <property type="molecule type" value="Genomic_DNA"/>
</dbReference>
<dbReference type="RefSeq" id="XP_004358751.1">
    <property type="nucleotide sequence ID" value="XM_004358694.1"/>
</dbReference>
<dbReference type="OMA" id="KTHCRDM"/>
<evidence type="ECO:0000256" key="4">
    <source>
        <dbReference type="RuleBase" id="RU003485"/>
    </source>
</evidence>
<proteinExistence type="inferred from homology"/>
<dbReference type="NCBIfam" id="NF003121">
    <property type="entry name" value="PRK04038.1"/>
    <property type="match status" value="1"/>
</dbReference>
<dbReference type="GO" id="GO:0000028">
    <property type="term" value="P:ribosomal small subunit assembly"/>
    <property type="evidence" value="ECO:0007669"/>
    <property type="project" value="TreeGrafter"/>
</dbReference>
<reference evidence="6" key="1">
    <citation type="journal article" date="2011" name="Genome Res.">
        <title>Phylogeny-wide analysis of social amoeba genomes highlights ancient origins for complex intercellular communication.</title>
        <authorList>
            <person name="Heidel A.J."/>
            <person name="Lawal H.M."/>
            <person name="Felder M."/>
            <person name="Schilde C."/>
            <person name="Helps N.R."/>
            <person name="Tunggal B."/>
            <person name="Rivero F."/>
            <person name="John U."/>
            <person name="Schleicher M."/>
            <person name="Eichinger L."/>
            <person name="Platzer M."/>
            <person name="Noegel A.A."/>
            <person name="Schaap P."/>
            <person name="Gloeckner G."/>
        </authorList>
    </citation>
    <scope>NUCLEOTIDE SEQUENCE [LARGE SCALE GENOMIC DNA]</scope>
    <source>
        <strain evidence="6">SH3</strain>
    </source>
</reference>
<dbReference type="Proteomes" id="UP000007797">
    <property type="component" value="Unassembled WGS sequence"/>
</dbReference>
<dbReference type="PANTHER" id="PTHR11880">
    <property type="entry name" value="RIBOSOMAL PROTEIN S19P FAMILY MEMBER"/>
    <property type="match status" value="1"/>
</dbReference>
<evidence type="ECO:0000313" key="6">
    <source>
        <dbReference type="Proteomes" id="UP000007797"/>
    </source>
</evidence>
<dbReference type="InterPro" id="IPR005713">
    <property type="entry name" value="Ribosomal_uS19_euk/arc"/>
</dbReference>
<dbReference type="PANTHER" id="PTHR11880:SF2">
    <property type="entry name" value="SMALL RIBOSOMAL SUBUNIT PROTEIN US19"/>
    <property type="match status" value="1"/>
</dbReference>
<dbReference type="GO" id="GO:0006412">
    <property type="term" value="P:translation"/>
    <property type="evidence" value="ECO:0007669"/>
    <property type="project" value="InterPro"/>
</dbReference>
<dbReference type="Pfam" id="PF00203">
    <property type="entry name" value="Ribosomal_S19"/>
    <property type="match status" value="1"/>
</dbReference>
<evidence type="ECO:0000256" key="3">
    <source>
        <dbReference type="ARBA" id="ARBA00023274"/>
    </source>
</evidence>
<dbReference type="GO" id="GO:0003735">
    <property type="term" value="F:structural constituent of ribosome"/>
    <property type="evidence" value="ECO:0007669"/>
    <property type="project" value="InterPro"/>
</dbReference>
<accession>F4PTS2</accession>
<dbReference type="HAMAP" id="MF_00531">
    <property type="entry name" value="Ribosomal_uS19"/>
    <property type="match status" value="1"/>
</dbReference>
<keyword evidence="2 4" id="KW-0689">Ribosomal protein</keyword>
<dbReference type="Gene3D" id="3.30.860.10">
    <property type="entry name" value="30s Ribosomal Protein S19, Chain A"/>
    <property type="match status" value="1"/>
</dbReference>
<organism evidence="5 6">
    <name type="scientific">Cavenderia fasciculata</name>
    <name type="common">Slime mold</name>
    <name type="synonym">Dictyostelium fasciculatum</name>
    <dbReference type="NCBI Taxonomy" id="261658"/>
    <lineage>
        <taxon>Eukaryota</taxon>
        <taxon>Amoebozoa</taxon>
        <taxon>Evosea</taxon>
        <taxon>Eumycetozoa</taxon>
        <taxon>Dictyostelia</taxon>
        <taxon>Acytosteliales</taxon>
        <taxon>Cavenderiaceae</taxon>
        <taxon>Cavenderia</taxon>
    </lineage>
</organism>
<dbReference type="PRINTS" id="PR00975">
    <property type="entry name" value="RIBOSOMALS19"/>
</dbReference>
<dbReference type="AlphaFoldDB" id="F4PTS2"/>
<keyword evidence="6" id="KW-1185">Reference proteome</keyword>
<dbReference type="InterPro" id="IPR023575">
    <property type="entry name" value="Ribosomal_uS19_SF"/>
</dbReference>
<dbReference type="FunFam" id="3.30.860.10:FF:000002">
    <property type="entry name" value="40S ribosomal protein S15"/>
    <property type="match status" value="1"/>
</dbReference>
<dbReference type="SUPFAM" id="SSF54570">
    <property type="entry name" value="Ribosomal protein S19"/>
    <property type="match status" value="1"/>
</dbReference>
<dbReference type="KEGG" id="dfa:DFA_00768"/>
<dbReference type="NCBIfam" id="TIGR01025">
    <property type="entry name" value="uS19_arch"/>
    <property type="match status" value="1"/>
</dbReference>
<gene>
    <name evidence="5" type="primary">rps15</name>
    <name evidence="5" type="ORF">DFA_00768</name>
</gene>
<evidence type="ECO:0000256" key="2">
    <source>
        <dbReference type="ARBA" id="ARBA00022980"/>
    </source>
</evidence>